<dbReference type="InterPro" id="IPR006977">
    <property type="entry name" value="Yip1_dom"/>
</dbReference>
<dbReference type="RefSeq" id="WP_131257814.1">
    <property type="nucleotide sequence ID" value="NZ_JBHSUS010000001.1"/>
</dbReference>
<evidence type="ECO:0000256" key="1">
    <source>
        <dbReference type="ARBA" id="ARBA00004141"/>
    </source>
</evidence>
<feature type="transmembrane region" description="Helical" evidence="5">
    <location>
        <begin position="144"/>
        <end position="169"/>
    </location>
</feature>
<evidence type="ECO:0000256" key="2">
    <source>
        <dbReference type="ARBA" id="ARBA00022692"/>
    </source>
</evidence>
<dbReference type="Proteomes" id="UP001596364">
    <property type="component" value="Unassembled WGS sequence"/>
</dbReference>
<comment type="subcellular location">
    <subcellularLocation>
        <location evidence="1">Membrane</location>
        <topology evidence="1">Multi-pass membrane protein</topology>
    </subcellularLocation>
</comment>
<dbReference type="EMBL" id="JBHSUS010000001">
    <property type="protein sequence ID" value="MFC6441423.1"/>
    <property type="molecule type" value="Genomic_DNA"/>
</dbReference>
<sequence>METSQVTLNPWFSMWTRPRATIQQIVTSDPFHLVLLLSAVSGFLHALDRASMRDMGDKYDITTIIAIAAISGPIGGIIGLYLGGALLRWVGNWMGGTGSSETIRAAIAWSSVPVIWAGLLWIPAIAMFGDVLFTSDTSSLDGNLGLAVALIVYGLIEIVIGVWAIVVFLKCLGQVQGFSAWMALANSIVAMLVVAVPIVMVVLLFTSM</sequence>
<feature type="transmembrane region" description="Helical" evidence="5">
    <location>
        <begin position="59"/>
        <end position="87"/>
    </location>
</feature>
<name>A0ABW1XPX1_9ALTE</name>
<proteinExistence type="predicted"/>
<dbReference type="Pfam" id="PF04893">
    <property type="entry name" value="Yip1"/>
    <property type="match status" value="1"/>
</dbReference>
<feature type="transmembrane region" description="Helical" evidence="5">
    <location>
        <begin position="181"/>
        <end position="205"/>
    </location>
</feature>
<organism evidence="7 8">
    <name type="scientific">Pseudobowmanella zhangzhouensis</name>
    <dbReference type="NCBI Taxonomy" id="1537679"/>
    <lineage>
        <taxon>Bacteria</taxon>
        <taxon>Pseudomonadati</taxon>
        <taxon>Pseudomonadota</taxon>
        <taxon>Gammaproteobacteria</taxon>
        <taxon>Alteromonadales</taxon>
        <taxon>Alteromonadaceae</taxon>
    </lineage>
</organism>
<keyword evidence="3 5" id="KW-1133">Transmembrane helix</keyword>
<comment type="caution">
    <text evidence="7">The sequence shown here is derived from an EMBL/GenBank/DDBJ whole genome shotgun (WGS) entry which is preliminary data.</text>
</comment>
<accession>A0ABW1XPX1</accession>
<feature type="transmembrane region" description="Helical" evidence="5">
    <location>
        <begin position="107"/>
        <end position="132"/>
    </location>
</feature>
<protein>
    <submittedName>
        <fullName evidence="7">YIP1 family protein</fullName>
    </submittedName>
</protein>
<gene>
    <name evidence="7" type="ORF">ACFP85_14820</name>
</gene>
<evidence type="ECO:0000256" key="4">
    <source>
        <dbReference type="ARBA" id="ARBA00023136"/>
    </source>
</evidence>
<keyword evidence="8" id="KW-1185">Reference proteome</keyword>
<evidence type="ECO:0000256" key="5">
    <source>
        <dbReference type="SAM" id="Phobius"/>
    </source>
</evidence>
<feature type="domain" description="Yip1" evidence="6">
    <location>
        <begin position="13"/>
        <end position="198"/>
    </location>
</feature>
<evidence type="ECO:0000313" key="7">
    <source>
        <dbReference type="EMBL" id="MFC6441423.1"/>
    </source>
</evidence>
<keyword evidence="4 5" id="KW-0472">Membrane</keyword>
<keyword evidence="2 5" id="KW-0812">Transmembrane</keyword>
<evidence type="ECO:0000259" key="6">
    <source>
        <dbReference type="Pfam" id="PF04893"/>
    </source>
</evidence>
<reference evidence="8" key="1">
    <citation type="journal article" date="2019" name="Int. J. Syst. Evol. Microbiol.">
        <title>The Global Catalogue of Microorganisms (GCM) 10K type strain sequencing project: providing services to taxonomists for standard genome sequencing and annotation.</title>
        <authorList>
            <consortium name="The Broad Institute Genomics Platform"/>
            <consortium name="The Broad Institute Genome Sequencing Center for Infectious Disease"/>
            <person name="Wu L."/>
            <person name="Ma J."/>
        </authorList>
    </citation>
    <scope>NUCLEOTIDE SEQUENCE [LARGE SCALE GENOMIC DNA]</scope>
    <source>
        <strain evidence="8">CGMCC 1.16031</strain>
    </source>
</reference>
<evidence type="ECO:0000256" key="3">
    <source>
        <dbReference type="ARBA" id="ARBA00022989"/>
    </source>
</evidence>
<evidence type="ECO:0000313" key="8">
    <source>
        <dbReference type="Proteomes" id="UP001596364"/>
    </source>
</evidence>
<feature type="transmembrane region" description="Helical" evidence="5">
    <location>
        <begin position="30"/>
        <end position="47"/>
    </location>
</feature>